<keyword evidence="2" id="KW-1185">Reference proteome</keyword>
<dbReference type="Proteomes" id="UP001152888">
    <property type="component" value="Unassembled WGS sequence"/>
</dbReference>
<sequence length="105" mass="12467">MKAEYDAVINDGVTLTLKLTSFWKEVRKLDFYWKITGSIWQKRKMSFESARKATRKMNRHSVILHGKKRTRRTYLQRRAEDLTVLIYDCVDFVAKGKVPNGHILY</sequence>
<evidence type="ECO:0000313" key="1">
    <source>
        <dbReference type="EMBL" id="CAH1994733.1"/>
    </source>
</evidence>
<organism evidence="1 2">
    <name type="scientific">Acanthoscelides obtectus</name>
    <name type="common">Bean weevil</name>
    <name type="synonym">Bruchus obtectus</name>
    <dbReference type="NCBI Taxonomy" id="200917"/>
    <lineage>
        <taxon>Eukaryota</taxon>
        <taxon>Metazoa</taxon>
        <taxon>Ecdysozoa</taxon>
        <taxon>Arthropoda</taxon>
        <taxon>Hexapoda</taxon>
        <taxon>Insecta</taxon>
        <taxon>Pterygota</taxon>
        <taxon>Neoptera</taxon>
        <taxon>Endopterygota</taxon>
        <taxon>Coleoptera</taxon>
        <taxon>Polyphaga</taxon>
        <taxon>Cucujiformia</taxon>
        <taxon>Chrysomeloidea</taxon>
        <taxon>Chrysomelidae</taxon>
        <taxon>Bruchinae</taxon>
        <taxon>Bruchini</taxon>
        <taxon>Acanthoscelides</taxon>
    </lineage>
</organism>
<proteinExistence type="predicted"/>
<reference evidence="1" key="1">
    <citation type="submission" date="2022-03" db="EMBL/GenBank/DDBJ databases">
        <authorList>
            <person name="Sayadi A."/>
        </authorList>
    </citation>
    <scope>NUCLEOTIDE SEQUENCE</scope>
</reference>
<accession>A0A9P0LJP2</accession>
<comment type="caution">
    <text evidence="1">The sequence shown here is derived from an EMBL/GenBank/DDBJ whole genome shotgun (WGS) entry which is preliminary data.</text>
</comment>
<dbReference type="EMBL" id="CAKOFQ010007205">
    <property type="protein sequence ID" value="CAH1994733.1"/>
    <property type="molecule type" value="Genomic_DNA"/>
</dbReference>
<evidence type="ECO:0000313" key="2">
    <source>
        <dbReference type="Proteomes" id="UP001152888"/>
    </source>
</evidence>
<dbReference type="AlphaFoldDB" id="A0A9P0LJP2"/>
<protein>
    <submittedName>
        <fullName evidence="1">Uncharacterized protein</fullName>
    </submittedName>
</protein>
<dbReference type="OrthoDB" id="6751415at2759"/>
<name>A0A9P0LJP2_ACAOB</name>
<gene>
    <name evidence="1" type="ORF">ACAOBT_LOCUS22249</name>
</gene>